<reference evidence="1" key="2">
    <citation type="submission" date="2020-11" db="EMBL/GenBank/DDBJ databases">
        <authorList>
            <person name="McCartney M.A."/>
            <person name="Auch B."/>
            <person name="Kono T."/>
            <person name="Mallez S."/>
            <person name="Becker A."/>
            <person name="Gohl D.M."/>
            <person name="Silverstein K.A.T."/>
            <person name="Koren S."/>
            <person name="Bechman K.B."/>
            <person name="Herman A."/>
            <person name="Abrahante J.E."/>
            <person name="Garbe J."/>
        </authorList>
    </citation>
    <scope>NUCLEOTIDE SEQUENCE</scope>
    <source>
        <strain evidence="1">Duluth1</strain>
        <tissue evidence="1">Whole animal</tissue>
    </source>
</reference>
<keyword evidence="2" id="KW-1185">Reference proteome</keyword>
<proteinExistence type="predicted"/>
<dbReference type="EMBL" id="JAIWYP010000010">
    <property type="protein sequence ID" value="KAH3752375.1"/>
    <property type="molecule type" value="Genomic_DNA"/>
</dbReference>
<name>A0A9D4DQ48_DREPO</name>
<dbReference type="Proteomes" id="UP000828390">
    <property type="component" value="Unassembled WGS sequence"/>
</dbReference>
<protein>
    <submittedName>
        <fullName evidence="1">Uncharacterized protein</fullName>
    </submittedName>
</protein>
<sequence>MAKERGRIITKYEIAELSGKAYLKSMIPITIQAGLRKAGILPFDAAKVPVEMILPSQSFPKKICNTEAPRMSMKELLDNKMIETAPKTTQDITKPNEFRIKDTMQKPKLGGSPLLRTRFSIR</sequence>
<dbReference type="AlphaFoldDB" id="A0A9D4DQ48"/>
<organism evidence="1 2">
    <name type="scientific">Dreissena polymorpha</name>
    <name type="common">Zebra mussel</name>
    <name type="synonym">Mytilus polymorpha</name>
    <dbReference type="NCBI Taxonomy" id="45954"/>
    <lineage>
        <taxon>Eukaryota</taxon>
        <taxon>Metazoa</taxon>
        <taxon>Spiralia</taxon>
        <taxon>Lophotrochozoa</taxon>
        <taxon>Mollusca</taxon>
        <taxon>Bivalvia</taxon>
        <taxon>Autobranchia</taxon>
        <taxon>Heteroconchia</taxon>
        <taxon>Euheterodonta</taxon>
        <taxon>Imparidentia</taxon>
        <taxon>Neoheterodontei</taxon>
        <taxon>Myida</taxon>
        <taxon>Dreissenoidea</taxon>
        <taxon>Dreissenidae</taxon>
        <taxon>Dreissena</taxon>
    </lineage>
</organism>
<evidence type="ECO:0000313" key="2">
    <source>
        <dbReference type="Proteomes" id="UP000828390"/>
    </source>
</evidence>
<comment type="caution">
    <text evidence="1">The sequence shown here is derived from an EMBL/GenBank/DDBJ whole genome shotgun (WGS) entry which is preliminary data.</text>
</comment>
<reference evidence="1" key="1">
    <citation type="journal article" date="2019" name="bioRxiv">
        <title>The Genome of the Zebra Mussel, Dreissena polymorpha: A Resource for Invasive Species Research.</title>
        <authorList>
            <person name="McCartney M.A."/>
            <person name="Auch B."/>
            <person name="Kono T."/>
            <person name="Mallez S."/>
            <person name="Zhang Y."/>
            <person name="Obille A."/>
            <person name="Becker A."/>
            <person name="Abrahante J.E."/>
            <person name="Garbe J."/>
            <person name="Badalamenti J.P."/>
            <person name="Herman A."/>
            <person name="Mangelson H."/>
            <person name="Liachko I."/>
            <person name="Sullivan S."/>
            <person name="Sone E.D."/>
            <person name="Koren S."/>
            <person name="Silverstein K.A.T."/>
            <person name="Beckman K.B."/>
            <person name="Gohl D.M."/>
        </authorList>
    </citation>
    <scope>NUCLEOTIDE SEQUENCE</scope>
    <source>
        <strain evidence="1">Duluth1</strain>
        <tissue evidence="1">Whole animal</tissue>
    </source>
</reference>
<accession>A0A9D4DQ48</accession>
<gene>
    <name evidence="1" type="ORF">DPMN_186992</name>
</gene>
<evidence type="ECO:0000313" key="1">
    <source>
        <dbReference type="EMBL" id="KAH3752375.1"/>
    </source>
</evidence>